<dbReference type="EMBL" id="BKCP01005972">
    <property type="protein sequence ID" value="GER40828.1"/>
    <property type="molecule type" value="Genomic_DNA"/>
</dbReference>
<organism evidence="2 3">
    <name type="scientific">Striga asiatica</name>
    <name type="common">Asiatic witchweed</name>
    <name type="synonym">Buchnera asiatica</name>
    <dbReference type="NCBI Taxonomy" id="4170"/>
    <lineage>
        <taxon>Eukaryota</taxon>
        <taxon>Viridiplantae</taxon>
        <taxon>Streptophyta</taxon>
        <taxon>Embryophyta</taxon>
        <taxon>Tracheophyta</taxon>
        <taxon>Spermatophyta</taxon>
        <taxon>Magnoliopsida</taxon>
        <taxon>eudicotyledons</taxon>
        <taxon>Gunneridae</taxon>
        <taxon>Pentapetalae</taxon>
        <taxon>asterids</taxon>
        <taxon>lamiids</taxon>
        <taxon>Lamiales</taxon>
        <taxon>Orobanchaceae</taxon>
        <taxon>Buchnereae</taxon>
        <taxon>Striga</taxon>
    </lineage>
</organism>
<dbReference type="Proteomes" id="UP000325081">
    <property type="component" value="Unassembled WGS sequence"/>
</dbReference>
<feature type="transmembrane region" description="Helical" evidence="1">
    <location>
        <begin position="79"/>
        <end position="99"/>
    </location>
</feature>
<reference evidence="3" key="1">
    <citation type="journal article" date="2019" name="Curr. Biol.">
        <title>Genome Sequence of Striga asiatica Provides Insight into the Evolution of Plant Parasitism.</title>
        <authorList>
            <person name="Yoshida S."/>
            <person name="Kim S."/>
            <person name="Wafula E.K."/>
            <person name="Tanskanen J."/>
            <person name="Kim Y.M."/>
            <person name="Honaas L."/>
            <person name="Yang Z."/>
            <person name="Spallek T."/>
            <person name="Conn C.E."/>
            <person name="Ichihashi Y."/>
            <person name="Cheong K."/>
            <person name="Cui S."/>
            <person name="Der J.P."/>
            <person name="Gundlach H."/>
            <person name="Jiao Y."/>
            <person name="Hori C."/>
            <person name="Ishida J.K."/>
            <person name="Kasahara H."/>
            <person name="Kiba T."/>
            <person name="Kim M.S."/>
            <person name="Koo N."/>
            <person name="Laohavisit A."/>
            <person name="Lee Y.H."/>
            <person name="Lumba S."/>
            <person name="McCourt P."/>
            <person name="Mortimer J.C."/>
            <person name="Mutuku J.M."/>
            <person name="Nomura T."/>
            <person name="Sasaki-Sekimoto Y."/>
            <person name="Seto Y."/>
            <person name="Wang Y."/>
            <person name="Wakatake T."/>
            <person name="Sakakibara H."/>
            <person name="Demura T."/>
            <person name="Yamaguchi S."/>
            <person name="Yoneyama K."/>
            <person name="Manabe R.I."/>
            <person name="Nelson D.C."/>
            <person name="Schulman A.H."/>
            <person name="Timko M.P."/>
            <person name="dePamphilis C.W."/>
            <person name="Choi D."/>
            <person name="Shirasu K."/>
        </authorList>
    </citation>
    <scope>NUCLEOTIDE SEQUENCE [LARGE SCALE GENOMIC DNA]</scope>
    <source>
        <strain evidence="3">cv. UVA1</strain>
    </source>
</reference>
<accession>A0A5A7Q795</accession>
<keyword evidence="1" id="KW-1133">Transmembrane helix</keyword>
<keyword evidence="1" id="KW-0812">Transmembrane</keyword>
<evidence type="ECO:0000313" key="2">
    <source>
        <dbReference type="EMBL" id="GER40828.1"/>
    </source>
</evidence>
<gene>
    <name evidence="2" type="ORF">STAS_17519</name>
</gene>
<dbReference type="AlphaFoldDB" id="A0A5A7Q795"/>
<comment type="caution">
    <text evidence="2">The sequence shown here is derived from an EMBL/GenBank/DDBJ whole genome shotgun (WGS) entry which is preliminary data.</text>
</comment>
<feature type="non-terminal residue" evidence="2">
    <location>
        <position position="1"/>
    </location>
</feature>
<evidence type="ECO:0000313" key="3">
    <source>
        <dbReference type="Proteomes" id="UP000325081"/>
    </source>
</evidence>
<proteinExistence type="predicted"/>
<keyword evidence="1" id="KW-0472">Membrane</keyword>
<keyword evidence="3" id="KW-1185">Reference proteome</keyword>
<protein>
    <submittedName>
        <fullName evidence="2">Orotidine 5'-phosphate decarboxylase</fullName>
    </submittedName>
</protein>
<evidence type="ECO:0000256" key="1">
    <source>
        <dbReference type="SAM" id="Phobius"/>
    </source>
</evidence>
<sequence length="128" mass="14365">RAEEKTRFPTAALIGEGKGQDAIFWRVEWLLMSAMCGDGVAAAGEVGEWRSRVGLDGGRRCYMGERAELVERGFDRLRILLGLVNLLVHLFFGSFSILFDLNLFFPFPAFELLQGSLQGGLPPRMLKW</sequence>
<name>A0A5A7Q795_STRAF</name>